<keyword evidence="3" id="KW-1185">Reference proteome</keyword>
<protein>
    <submittedName>
        <fullName evidence="2">Uncharacterized protein</fullName>
    </submittedName>
</protein>
<comment type="caution">
    <text evidence="2">The sequence shown here is derived from an EMBL/GenBank/DDBJ whole genome shotgun (WGS) entry which is preliminary data.</text>
</comment>
<accession>A0A9J6CZX7</accession>
<dbReference type="AlphaFoldDB" id="A0A9J6CZX7"/>
<evidence type="ECO:0000256" key="1">
    <source>
        <dbReference type="SAM" id="MobiDB-lite"/>
    </source>
</evidence>
<dbReference type="Proteomes" id="UP000821866">
    <property type="component" value="Unassembled WGS sequence"/>
</dbReference>
<reference evidence="2" key="2">
    <citation type="submission" date="2021-09" db="EMBL/GenBank/DDBJ databases">
        <authorList>
            <person name="Jia N."/>
            <person name="Wang J."/>
            <person name="Shi W."/>
            <person name="Du L."/>
            <person name="Sun Y."/>
            <person name="Zhan W."/>
            <person name="Jiang J."/>
            <person name="Wang Q."/>
            <person name="Zhang B."/>
            <person name="Ji P."/>
            <person name="Sakyi L.B."/>
            <person name="Cui X."/>
            <person name="Yuan T."/>
            <person name="Jiang B."/>
            <person name="Yang W."/>
            <person name="Lam T.T.-Y."/>
            <person name="Chang Q."/>
            <person name="Ding S."/>
            <person name="Wang X."/>
            <person name="Zhu J."/>
            <person name="Ruan X."/>
            <person name="Zhao L."/>
            <person name="Wei J."/>
            <person name="Que T."/>
            <person name="Du C."/>
            <person name="Cheng J."/>
            <person name="Dai P."/>
            <person name="Han X."/>
            <person name="Huang E."/>
            <person name="Gao Y."/>
            <person name="Liu J."/>
            <person name="Shao H."/>
            <person name="Ye R."/>
            <person name="Li L."/>
            <person name="Wei W."/>
            <person name="Wang X."/>
            <person name="Wang C."/>
            <person name="Huo Q."/>
            <person name="Li W."/>
            <person name="Guo W."/>
            <person name="Chen H."/>
            <person name="Chen S."/>
            <person name="Zhou L."/>
            <person name="Zhou L."/>
            <person name="Ni X."/>
            <person name="Tian J."/>
            <person name="Zhou Y."/>
            <person name="Sheng Y."/>
            <person name="Liu T."/>
            <person name="Pan Y."/>
            <person name="Xia L."/>
            <person name="Li J."/>
            <person name="Zhao F."/>
            <person name="Cao W."/>
        </authorList>
    </citation>
    <scope>NUCLEOTIDE SEQUENCE</scope>
    <source>
        <strain evidence="2">Rmic-2018</strain>
        <tissue evidence="2">Larvae</tissue>
    </source>
</reference>
<sequence>MEDDVVSNCSADQTNNDDAGNCWKTIIKKRRARKMNTHKESPPSESISGVSQRNVRKQSRNQHLPRLPIHDEKIIIRPHGGLCLDMWTRPELVGVLWSAAGLTIKDREDIIFRLRPLKNRAIISTPQSLVADALYRVRELRLCERVYLTTRYFAALDDSC</sequence>
<reference evidence="2" key="1">
    <citation type="journal article" date="2020" name="Cell">
        <title>Large-Scale Comparative Analyses of Tick Genomes Elucidate Their Genetic Diversity and Vector Capacities.</title>
        <authorList>
            <consortium name="Tick Genome and Microbiome Consortium (TIGMIC)"/>
            <person name="Jia N."/>
            <person name="Wang J."/>
            <person name="Shi W."/>
            <person name="Du L."/>
            <person name="Sun Y."/>
            <person name="Zhan W."/>
            <person name="Jiang J.F."/>
            <person name="Wang Q."/>
            <person name="Zhang B."/>
            <person name="Ji P."/>
            <person name="Bell-Sakyi L."/>
            <person name="Cui X.M."/>
            <person name="Yuan T.T."/>
            <person name="Jiang B.G."/>
            <person name="Yang W.F."/>
            <person name="Lam T.T."/>
            <person name="Chang Q.C."/>
            <person name="Ding S.J."/>
            <person name="Wang X.J."/>
            <person name="Zhu J.G."/>
            <person name="Ruan X.D."/>
            <person name="Zhao L."/>
            <person name="Wei J.T."/>
            <person name="Ye R.Z."/>
            <person name="Que T.C."/>
            <person name="Du C.H."/>
            <person name="Zhou Y.H."/>
            <person name="Cheng J.X."/>
            <person name="Dai P.F."/>
            <person name="Guo W.B."/>
            <person name="Han X.H."/>
            <person name="Huang E.J."/>
            <person name="Li L.F."/>
            <person name="Wei W."/>
            <person name="Gao Y.C."/>
            <person name="Liu J.Z."/>
            <person name="Shao H.Z."/>
            <person name="Wang X."/>
            <person name="Wang C.C."/>
            <person name="Yang T.C."/>
            <person name="Huo Q.B."/>
            <person name="Li W."/>
            <person name="Chen H.Y."/>
            <person name="Chen S.E."/>
            <person name="Zhou L.G."/>
            <person name="Ni X.B."/>
            <person name="Tian J.H."/>
            <person name="Sheng Y."/>
            <person name="Liu T."/>
            <person name="Pan Y.S."/>
            <person name="Xia L.Y."/>
            <person name="Li J."/>
            <person name="Zhao F."/>
            <person name="Cao W.C."/>
        </authorList>
    </citation>
    <scope>NUCLEOTIDE SEQUENCE</scope>
    <source>
        <strain evidence="2">Rmic-2018</strain>
    </source>
</reference>
<gene>
    <name evidence="2" type="ORF">HPB51_027534</name>
</gene>
<evidence type="ECO:0000313" key="2">
    <source>
        <dbReference type="EMBL" id="KAH7964228.1"/>
    </source>
</evidence>
<name>A0A9J6CZX7_RHIMP</name>
<dbReference type="EMBL" id="JABSTU010004113">
    <property type="protein sequence ID" value="KAH7964228.1"/>
    <property type="molecule type" value="Genomic_DNA"/>
</dbReference>
<feature type="compositionally biased region" description="Polar residues" evidence="1">
    <location>
        <begin position="43"/>
        <end position="53"/>
    </location>
</feature>
<evidence type="ECO:0000313" key="3">
    <source>
        <dbReference type="Proteomes" id="UP000821866"/>
    </source>
</evidence>
<feature type="region of interest" description="Disordered" evidence="1">
    <location>
        <begin position="31"/>
        <end position="60"/>
    </location>
</feature>
<organism evidence="2 3">
    <name type="scientific">Rhipicephalus microplus</name>
    <name type="common">Cattle tick</name>
    <name type="synonym">Boophilus microplus</name>
    <dbReference type="NCBI Taxonomy" id="6941"/>
    <lineage>
        <taxon>Eukaryota</taxon>
        <taxon>Metazoa</taxon>
        <taxon>Ecdysozoa</taxon>
        <taxon>Arthropoda</taxon>
        <taxon>Chelicerata</taxon>
        <taxon>Arachnida</taxon>
        <taxon>Acari</taxon>
        <taxon>Parasitiformes</taxon>
        <taxon>Ixodida</taxon>
        <taxon>Ixodoidea</taxon>
        <taxon>Ixodidae</taxon>
        <taxon>Rhipicephalinae</taxon>
        <taxon>Rhipicephalus</taxon>
        <taxon>Boophilus</taxon>
    </lineage>
</organism>
<proteinExistence type="predicted"/>